<dbReference type="InterPro" id="IPR025851">
    <property type="entry name" value="SUKH-4"/>
</dbReference>
<keyword evidence="2" id="KW-1185">Reference proteome</keyword>
<reference evidence="1 2" key="1">
    <citation type="submission" date="2024-02" db="EMBL/GenBank/DDBJ databases">
        <title>Rhodopirellula caenicola NBRC 110016.</title>
        <authorList>
            <person name="Ichikawa N."/>
            <person name="Katano-Makiyama Y."/>
            <person name="Hidaka K."/>
        </authorList>
    </citation>
    <scope>NUCLEOTIDE SEQUENCE [LARGE SCALE GENOMIC DNA]</scope>
    <source>
        <strain evidence="1 2">NBRC 110016</strain>
    </source>
</reference>
<evidence type="ECO:0000313" key="1">
    <source>
        <dbReference type="EMBL" id="GAA5511264.1"/>
    </source>
</evidence>
<sequence length="139" mass="15692">MLDKTNITELVRSQLPDSYDPLNLTFGYEQASPVDSAVAIGSDYGTTICVDLQSEHVIAIDRAGVYRTRFMNSSIPQLAQCIAAHRDYCDWMIRTRAESEELSVVSDFRDRLLDTDRAALDNTENWWSVIVEQAETGQL</sequence>
<comment type="caution">
    <text evidence="1">The sequence shown here is derived from an EMBL/GenBank/DDBJ whole genome shotgun (WGS) entry which is preliminary data.</text>
</comment>
<dbReference type="RefSeq" id="WP_345689777.1">
    <property type="nucleotide sequence ID" value="NZ_BAABRO010000057.1"/>
</dbReference>
<proteinExistence type="predicted"/>
<protein>
    <recommendedName>
        <fullName evidence="3">SUKH-4 immunity protein</fullName>
    </recommendedName>
</protein>
<evidence type="ECO:0000313" key="2">
    <source>
        <dbReference type="Proteomes" id="UP001416858"/>
    </source>
</evidence>
<evidence type="ECO:0008006" key="3">
    <source>
        <dbReference type="Google" id="ProtNLM"/>
    </source>
</evidence>
<dbReference type="EMBL" id="BAABRO010000057">
    <property type="protein sequence ID" value="GAA5511264.1"/>
    <property type="molecule type" value="Genomic_DNA"/>
</dbReference>
<organism evidence="1 2">
    <name type="scientific">Novipirellula caenicola</name>
    <dbReference type="NCBI Taxonomy" id="1536901"/>
    <lineage>
        <taxon>Bacteria</taxon>
        <taxon>Pseudomonadati</taxon>
        <taxon>Planctomycetota</taxon>
        <taxon>Planctomycetia</taxon>
        <taxon>Pirellulales</taxon>
        <taxon>Pirellulaceae</taxon>
        <taxon>Novipirellula</taxon>
    </lineage>
</organism>
<gene>
    <name evidence="1" type="ORF">Rcae01_06780</name>
</gene>
<dbReference type="Proteomes" id="UP001416858">
    <property type="component" value="Unassembled WGS sequence"/>
</dbReference>
<dbReference type="Pfam" id="PF14435">
    <property type="entry name" value="SUKH-4"/>
    <property type="match status" value="1"/>
</dbReference>
<accession>A0ABP9W1M0</accession>
<name>A0ABP9W1M0_9BACT</name>